<name>A0A0D2E230_9EURO</name>
<gene>
    <name evidence="2" type="ORF">Z517_03347</name>
</gene>
<dbReference type="AlphaFoldDB" id="A0A0D2E230"/>
<feature type="compositionally biased region" description="Polar residues" evidence="1">
    <location>
        <begin position="134"/>
        <end position="146"/>
    </location>
</feature>
<dbReference type="HOGENOM" id="CLU_052060_1_1_1"/>
<dbReference type="RefSeq" id="XP_013287909.1">
    <property type="nucleotide sequence ID" value="XM_013432455.1"/>
</dbReference>
<feature type="compositionally biased region" description="Low complexity" evidence="1">
    <location>
        <begin position="312"/>
        <end position="328"/>
    </location>
</feature>
<dbReference type="GeneID" id="25302837"/>
<keyword evidence="3" id="KW-1185">Reference proteome</keyword>
<feature type="region of interest" description="Disordered" evidence="1">
    <location>
        <begin position="205"/>
        <end position="400"/>
    </location>
</feature>
<evidence type="ECO:0000256" key="1">
    <source>
        <dbReference type="SAM" id="MobiDB-lite"/>
    </source>
</evidence>
<feature type="region of interest" description="Disordered" evidence="1">
    <location>
        <begin position="129"/>
        <end position="156"/>
    </location>
</feature>
<dbReference type="VEuPathDB" id="FungiDB:Z517_03347"/>
<feature type="compositionally biased region" description="Acidic residues" evidence="1">
    <location>
        <begin position="213"/>
        <end position="235"/>
    </location>
</feature>
<feature type="compositionally biased region" description="Polar residues" evidence="1">
    <location>
        <begin position="279"/>
        <end position="311"/>
    </location>
</feature>
<evidence type="ECO:0000313" key="3">
    <source>
        <dbReference type="Proteomes" id="UP000053029"/>
    </source>
</evidence>
<dbReference type="Proteomes" id="UP000053029">
    <property type="component" value="Unassembled WGS sequence"/>
</dbReference>
<dbReference type="EMBL" id="KN846970">
    <property type="protein sequence ID" value="KIW84101.1"/>
    <property type="molecule type" value="Genomic_DNA"/>
</dbReference>
<reference evidence="2 3" key="1">
    <citation type="submission" date="2015-01" db="EMBL/GenBank/DDBJ databases">
        <title>The Genome Sequence of Fonsecaea pedrosoi CBS 271.37.</title>
        <authorList>
            <consortium name="The Broad Institute Genomics Platform"/>
            <person name="Cuomo C."/>
            <person name="de Hoog S."/>
            <person name="Gorbushina A."/>
            <person name="Stielow B."/>
            <person name="Teixiera M."/>
            <person name="Abouelleil A."/>
            <person name="Chapman S.B."/>
            <person name="Priest M."/>
            <person name="Young S.K."/>
            <person name="Wortman J."/>
            <person name="Nusbaum C."/>
            <person name="Birren B."/>
        </authorList>
    </citation>
    <scope>NUCLEOTIDE SEQUENCE [LARGE SCALE GENOMIC DNA]</scope>
    <source>
        <strain evidence="2 3">CBS 271.37</strain>
    </source>
</reference>
<sequence>MPVYLVHGFRWPREGFTGIRVHAVLHNLDDCSVEYIQNSNSREEILRSFREIYPEIMKELDHTDVNPAATRRLEFIEQYNPDDLEGPYAVSQPYAFVGDKVVVIAAGPGMGLAGPGVAQAKAYHHVATEVDPAQSPQKKQRATTLPMSKPAPFNSPADTTALSVNLDEVVADGPGLTNKAWEALADLRDKIAEGEKIGWWVVYNGDPERSFDDAEDDEDEQEDEEMEDVAEEDEDREHKETITPVASPVASPISPPPPVAAAAAASAFTPSKRGHRPTPSDSLPIPTSTMTNYPTSNPSVAPTHFASQHIASQQKQQQSPQQPQLQYQDGGSPGLTALPVRPTPPSSTGPGTRPNTASAASEAGKGKHREKEKDLLEDPTRAKDASRPQGLRKKFFGRRT</sequence>
<organism evidence="2 3">
    <name type="scientific">Fonsecaea pedrosoi CBS 271.37</name>
    <dbReference type="NCBI Taxonomy" id="1442368"/>
    <lineage>
        <taxon>Eukaryota</taxon>
        <taxon>Fungi</taxon>
        <taxon>Dikarya</taxon>
        <taxon>Ascomycota</taxon>
        <taxon>Pezizomycotina</taxon>
        <taxon>Eurotiomycetes</taxon>
        <taxon>Chaetothyriomycetidae</taxon>
        <taxon>Chaetothyriales</taxon>
        <taxon>Herpotrichiellaceae</taxon>
        <taxon>Fonsecaea</taxon>
    </lineage>
</organism>
<feature type="compositionally biased region" description="Basic and acidic residues" evidence="1">
    <location>
        <begin position="369"/>
        <end position="386"/>
    </location>
</feature>
<protein>
    <submittedName>
        <fullName evidence="2">Uncharacterized protein</fullName>
    </submittedName>
</protein>
<dbReference type="STRING" id="1442368.A0A0D2E230"/>
<accession>A0A0D2E230</accession>
<dbReference type="OrthoDB" id="371463at2759"/>
<feature type="compositionally biased region" description="Basic residues" evidence="1">
    <location>
        <begin position="390"/>
        <end position="400"/>
    </location>
</feature>
<proteinExistence type="predicted"/>
<evidence type="ECO:0000313" key="2">
    <source>
        <dbReference type="EMBL" id="KIW84101.1"/>
    </source>
</evidence>